<dbReference type="InterPro" id="IPR046985">
    <property type="entry name" value="IP5"/>
</dbReference>
<evidence type="ECO:0000259" key="8">
    <source>
        <dbReference type="SMART" id="SM00128"/>
    </source>
</evidence>
<organism evidence="9 10">
    <name type="scientific">Capsicum baccatum</name>
    <name type="common">Peruvian pepper</name>
    <dbReference type="NCBI Taxonomy" id="33114"/>
    <lineage>
        <taxon>Eukaryota</taxon>
        <taxon>Viridiplantae</taxon>
        <taxon>Streptophyta</taxon>
        <taxon>Embryophyta</taxon>
        <taxon>Tracheophyta</taxon>
        <taxon>Spermatophyta</taxon>
        <taxon>Magnoliopsida</taxon>
        <taxon>eudicotyledons</taxon>
        <taxon>Gunneridae</taxon>
        <taxon>Pentapetalae</taxon>
        <taxon>asterids</taxon>
        <taxon>lamiids</taxon>
        <taxon>Solanales</taxon>
        <taxon>Solanaceae</taxon>
        <taxon>Solanoideae</taxon>
        <taxon>Capsiceae</taxon>
        <taxon>Capsicum</taxon>
    </lineage>
</organism>
<evidence type="ECO:0000256" key="4">
    <source>
        <dbReference type="ARBA" id="ARBA00023136"/>
    </source>
</evidence>
<keyword evidence="7" id="KW-1133">Transmembrane helix</keyword>
<feature type="transmembrane region" description="Helical" evidence="7">
    <location>
        <begin position="349"/>
        <end position="372"/>
    </location>
</feature>
<proteinExistence type="inferred from homology"/>
<dbReference type="InterPro" id="IPR023395">
    <property type="entry name" value="MCP_dom_sf"/>
</dbReference>
<dbReference type="Pfam" id="PF22669">
    <property type="entry name" value="Exo_endo_phos2"/>
    <property type="match status" value="1"/>
</dbReference>
<dbReference type="SUPFAM" id="SSF56219">
    <property type="entry name" value="DNase I-like"/>
    <property type="match status" value="1"/>
</dbReference>
<feature type="transmembrane region" description="Helical" evidence="7">
    <location>
        <begin position="378"/>
        <end position="396"/>
    </location>
</feature>
<dbReference type="InterPro" id="IPR018289">
    <property type="entry name" value="MULE_transposase_dom"/>
</dbReference>
<keyword evidence="10" id="KW-1185">Reference proteome</keyword>
<evidence type="ECO:0000256" key="3">
    <source>
        <dbReference type="ARBA" id="ARBA00022692"/>
    </source>
</evidence>
<dbReference type="InterPro" id="IPR000300">
    <property type="entry name" value="IPPc"/>
</dbReference>
<dbReference type="Pfam" id="PF00153">
    <property type="entry name" value="Mito_carr"/>
    <property type="match status" value="1"/>
</dbReference>
<keyword evidence="6" id="KW-0813">Transport</keyword>
<dbReference type="Pfam" id="PF10551">
    <property type="entry name" value="MULE"/>
    <property type="match status" value="1"/>
</dbReference>
<dbReference type="STRING" id="33114.A0A2G2VMY5"/>
<evidence type="ECO:0000256" key="2">
    <source>
        <dbReference type="ARBA" id="ARBA00010768"/>
    </source>
</evidence>
<dbReference type="OrthoDB" id="1925875at2759"/>
<evidence type="ECO:0000256" key="5">
    <source>
        <dbReference type="PROSITE-ProRule" id="PRU00282"/>
    </source>
</evidence>
<dbReference type="GO" id="GO:0004439">
    <property type="term" value="F:phosphatidylinositol-4,5-bisphosphate 5-phosphatase activity"/>
    <property type="evidence" value="ECO:0007669"/>
    <property type="project" value="TreeGrafter"/>
</dbReference>
<dbReference type="GO" id="GO:0046856">
    <property type="term" value="P:phosphatidylinositol dephosphorylation"/>
    <property type="evidence" value="ECO:0007669"/>
    <property type="project" value="InterPro"/>
</dbReference>
<sequence>MGTEIEKLKLKTSEDKLKSIAINQLTQQCAELCQLEDNKISELEGDVGILYKTHNVYQSTSAAYRAKKRGLQAIYGSFEEGYCLLPAYCEQIKKTNPGSHAEVFKAGSDSRFQRFFISYYASFHGFLNGCLPVFCLGGIQLKSKYLGTLLSATSFDADGGVFSLSFGVVDEENDDSWMWFLLELRKALDMSTEKILIADMVDSSGSRASSVGENSAGVSPAAATSDQSGDLWSEIKSNVAQKKDRMRFNFLAWLPQDKVQQCDNRKLKGCPPKAVAKLACGGLAGSTAALLTTPFDVVKTKLQTQDSFGVFGTLQEIGKREGLKEAVGRWNADFDHVYQSMIFSWPSNFLNAAAGMVPYLFSACLLACLLYVFNLDCLWFSVAIGPFCCSWCLIFYSNASQCKCAFNSIEETPELSEADMVVFLGDLNYRIAGISYDEARDFISQRIFDWLRERDQLRTDMDVGNVFQGMREAVMRFLPTYKFERHQIGLAVIMSHFKVMTGEKKQIPAWCDRILYRDSCSTLAFRCSLDCPIISSVLQ</sequence>
<evidence type="ECO:0000256" key="1">
    <source>
        <dbReference type="ARBA" id="ARBA00004141"/>
    </source>
</evidence>
<dbReference type="InterPro" id="IPR018108">
    <property type="entry name" value="MCP_transmembrane"/>
</dbReference>
<dbReference type="Gene3D" id="1.50.40.10">
    <property type="entry name" value="Mitochondrial carrier domain"/>
    <property type="match status" value="1"/>
</dbReference>
<evidence type="ECO:0000256" key="7">
    <source>
        <dbReference type="SAM" id="Phobius"/>
    </source>
</evidence>
<dbReference type="Gene3D" id="3.60.10.10">
    <property type="entry name" value="Endonuclease/exonuclease/phosphatase"/>
    <property type="match status" value="1"/>
</dbReference>
<keyword evidence="3 5" id="KW-0812">Transmembrane</keyword>
<dbReference type="GO" id="GO:0016020">
    <property type="term" value="C:membrane"/>
    <property type="evidence" value="ECO:0007669"/>
    <property type="project" value="UniProtKB-SubCell"/>
</dbReference>
<evidence type="ECO:0000313" key="9">
    <source>
        <dbReference type="EMBL" id="PHT34340.1"/>
    </source>
</evidence>
<dbReference type="Proteomes" id="UP000224567">
    <property type="component" value="Unassembled WGS sequence"/>
</dbReference>
<dbReference type="PROSITE" id="PS50920">
    <property type="entry name" value="SOLCAR"/>
    <property type="match status" value="1"/>
</dbReference>
<feature type="repeat" description="Solcar" evidence="5">
    <location>
        <begin position="272"/>
        <end position="353"/>
    </location>
</feature>
<feature type="domain" description="Inositol polyphosphate-related phosphatase" evidence="8">
    <location>
        <begin position="285"/>
        <end position="535"/>
    </location>
</feature>
<name>A0A2G2VMY5_CAPBA</name>
<comment type="caution">
    <text evidence="9">The sequence shown here is derived from an EMBL/GenBank/DDBJ whole genome shotgun (WGS) entry which is preliminary data.</text>
</comment>
<reference evidence="10" key="2">
    <citation type="journal article" date="2017" name="J. Anim. Genet.">
        <title>Multiple reference genome sequences of hot pepper reveal the massive evolution of plant disease resistance genes by retroduplication.</title>
        <authorList>
            <person name="Kim S."/>
            <person name="Park J."/>
            <person name="Yeom S.-I."/>
            <person name="Kim Y.-M."/>
            <person name="Seo E."/>
            <person name="Kim K.-T."/>
            <person name="Kim M.-S."/>
            <person name="Lee J.M."/>
            <person name="Cheong K."/>
            <person name="Shin H.-S."/>
            <person name="Kim S.-B."/>
            <person name="Han K."/>
            <person name="Lee J."/>
            <person name="Park M."/>
            <person name="Lee H.-A."/>
            <person name="Lee H.-Y."/>
            <person name="Lee Y."/>
            <person name="Oh S."/>
            <person name="Lee J.H."/>
            <person name="Choi E."/>
            <person name="Choi E."/>
            <person name="Lee S.E."/>
            <person name="Jeon J."/>
            <person name="Kim H."/>
            <person name="Choi G."/>
            <person name="Song H."/>
            <person name="Lee J."/>
            <person name="Lee S.-C."/>
            <person name="Kwon J.-K."/>
            <person name="Lee H.-Y."/>
            <person name="Koo N."/>
            <person name="Hong Y."/>
            <person name="Kim R.W."/>
            <person name="Kang W.-H."/>
            <person name="Huh J.H."/>
            <person name="Kang B.-C."/>
            <person name="Yang T.-J."/>
            <person name="Lee Y.-H."/>
            <person name="Bennetzen J.L."/>
            <person name="Choi D."/>
        </authorList>
    </citation>
    <scope>NUCLEOTIDE SEQUENCE [LARGE SCALE GENOMIC DNA]</scope>
    <source>
        <strain evidence="10">cv. PBC81</strain>
    </source>
</reference>
<gene>
    <name evidence="9" type="ORF">CQW23_26140</name>
</gene>
<dbReference type="SMART" id="SM00128">
    <property type="entry name" value="IPPc"/>
    <property type="match status" value="1"/>
</dbReference>
<keyword evidence="4 5" id="KW-0472">Membrane</keyword>
<dbReference type="PANTHER" id="PTHR11200">
    <property type="entry name" value="INOSITOL 5-PHOSPHATASE"/>
    <property type="match status" value="1"/>
</dbReference>
<dbReference type="InterPro" id="IPR036691">
    <property type="entry name" value="Endo/exonu/phosph_ase_sf"/>
</dbReference>
<dbReference type="PANTHER" id="PTHR11200:SF300">
    <property type="entry name" value="TYPE II INOSITOL 1,4,5-TRISPHOSPHATE 5-PHOSPHATASE"/>
    <property type="match status" value="1"/>
</dbReference>
<evidence type="ECO:0000313" key="10">
    <source>
        <dbReference type="Proteomes" id="UP000224567"/>
    </source>
</evidence>
<dbReference type="EMBL" id="MLFT02000011">
    <property type="protein sequence ID" value="PHT34340.1"/>
    <property type="molecule type" value="Genomic_DNA"/>
</dbReference>
<reference evidence="9 10" key="1">
    <citation type="journal article" date="2017" name="Genome Biol.">
        <title>New reference genome sequences of hot pepper reveal the massive evolution of plant disease-resistance genes by retroduplication.</title>
        <authorList>
            <person name="Kim S."/>
            <person name="Park J."/>
            <person name="Yeom S.I."/>
            <person name="Kim Y.M."/>
            <person name="Seo E."/>
            <person name="Kim K.T."/>
            <person name="Kim M.S."/>
            <person name="Lee J.M."/>
            <person name="Cheong K."/>
            <person name="Shin H.S."/>
            <person name="Kim S.B."/>
            <person name="Han K."/>
            <person name="Lee J."/>
            <person name="Park M."/>
            <person name="Lee H.A."/>
            <person name="Lee H.Y."/>
            <person name="Lee Y."/>
            <person name="Oh S."/>
            <person name="Lee J.H."/>
            <person name="Choi E."/>
            <person name="Choi E."/>
            <person name="Lee S.E."/>
            <person name="Jeon J."/>
            <person name="Kim H."/>
            <person name="Choi G."/>
            <person name="Song H."/>
            <person name="Lee J."/>
            <person name="Lee S.C."/>
            <person name="Kwon J.K."/>
            <person name="Lee H.Y."/>
            <person name="Koo N."/>
            <person name="Hong Y."/>
            <person name="Kim R.W."/>
            <person name="Kang W.H."/>
            <person name="Huh J.H."/>
            <person name="Kang B.C."/>
            <person name="Yang T.J."/>
            <person name="Lee Y.H."/>
            <person name="Bennetzen J.L."/>
            <person name="Choi D."/>
        </authorList>
    </citation>
    <scope>NUCLEOTIDE SEQUENCE [LARGE SCALE GENOMIC DNA]</scope>
    <source>
        <strain evidence="10">cv. PBC81</strain>
    </source>
</reference>
<comment type="similarity">
    <text evidence="6">Belongs to the mitochondrial carrier (TC 2.A.29) family.</text>
</comment>
<evidence type="ECO:0000256" key="6">
    <source>
        <dbReference type="RuleBase" id="RU000488"/>
    </source>
</evidence>
<comment type="similarity">
    <text evidence="2">Belongs to the inositol polyphosphate 5-phosphatase family.</text>
</comment>
<accession>A0A2G2VMY5</accession>
<dbReference type="SUPFAM" id="SSF103506">
    <property type="entry name" value="Mitochondrial carrier"/>
    <property type="match status" value="1"/>
</dbReference>
<protein>
    <recommendedName>
        <fullName evidence="8">Inositol polyphosphate-related phosphatase domain-containing protein</fullName>
    </recommendedName>
</protein>
<comment type="subcellular location">
    <subcellularLocation>
        <location evidence="1">Membrane</location>
        <topology evidence="1">Multi-pass membrane protein</topology>
    </subcellularLocation>
</comment>
<dbReference type="AlphaFoldDB" id="A0A2G2VMY5"/>